<dbReference type="PANTHER" id="PTHR45527:SF10">
    <property type="entry name" value="PYOCHELIN SYNTHASE PCHF"/>
    <property type="match status" value="1"/>
</dbReference>
<dbReference type="Gene3D" id="1.10.10.1830">
    <property type="entry name" value="Non-ribosomal peptide synthase, adenylation domain"/>
    <property type="match status" value="1"/>
</dbReference>
<dbReference type="InterPro" id="IPR006162">
    <property type="entry name" value="Ppantetheine_attach_site"/>
</dbReference>
<dbReference type="Pfam" id="PF00550">
    <property type="entry name" value="PP-binding"/>
    <property type="match status" value="1"/>
</dbReference>
<dbReference type="EMBL" id="NFZW01000011">
    <property type="protein sequence ID" value="RFA35741.1"/>
    <property type="molecule type" value="Genomic_DNA"/>
</dbReference>
<dbReference type="Gene3D" id="3.40.50.150">
    <property type="entry name" value="Vaccinia Virus protein VP39"/>
    <property type="match status" value="1"/>
</dbReference>
<feature type="domain" description="Carrier" evidence="7">
    <location>
        <begin position="1421"/>
        <end position="1506"/>
    </location>
</feature>
<dbReference type="SUPFAM" id="SSF52777">
    <property type="entry name" value="CoA-dependent acyltransferases"/>
    <property type="match status" value="2"/>
</dbReference>
<dbReference type="InterPro" id="IPR036736">
    <property type="entry name" value="ACP-like_sf"/>
</dbReference>
<dbReference type="Pfam" id="PF00975">
    <property type="entry name" value="Thioesterase"/>
    <property type="match status" value="1"/>
</dbReference>
<dbReference type="Gene3D" id="3.30.300.30">
    <property type="match status" value="1"/>
</dbReference>
<comment type="pathway">
    <text evidence="2">Siderophore biosynthesis.</text>
</comment>
<reference evidence="9" key="1">
    <citation type="submission" date="2017-05" db="EMBL/GenBank/DDBJ databases">
        <authorList>
            <person name="Sharma S."/>
            <person name="Sidhu C."/>
            <person name="Pinnaka A.K."/>
        </authorList>
    </citation>
    <scope>NUCLEOTIDE SEQUENCE [LARGE SCALE GENOMIC DNA]</scope>
    <source>
        <strain evidence="9">AK93</strain>
    </source>
</reference>
<keyword evidence="5" id="KW-0436">Ligase</keyword>
<sequence>MLQETTAEELLDRLRGSGVELWQEGGKLRYRAPRGALAEADLEALRESKTEILALLRTESAAPALVPEPDRRHEPFPLTDVQAAYLLGRHDAFGYGGVACHVYLEVSYPALEPARVEAAWNGLIERHEMLRAVIDPAGFQQILAQVPRLSVPTLDARGMGAERLTAALDATRETMGHRLYETTRWPLFEVRLTQADERAVLHLSMDFLIADWASLWRLLAEFEALYADPARPLPRLDVSFRDYVLAERALRDSPTYRRDRDYWWSRLDALPAAPELPLADGRGEAVAPRFRRRCLRLDRAAWEALTQRARRHELTPTAVVMAAYAAVLERWSRSSRFCLNLTVLNRLPLHPQVDRLVGDFTSVSLLAVDWTAETAFAEQARALSERLFEDLDHRLCSGVEVMREIARRRGREAALMPVVFTSAIGLTEAEAEGERARGRLDGRGITQTPQVFIDCQAMDDPDGLQVNWDVRDDVFPAGLPDDMFAAFEALLTALARTDEAWEAAEPVALPDWQREERAQVNATAAERPNHGLHEPVLAQAARTPTQPALIDSTGTVTYAELAGRAAAVAAALRERGCAPGERVAVVMDKGAHQVSGVLGVLAVGAAYVPIDTTQPPLRRQALLDDAGVRYVLTTSIVDDDWPEGVQAIAVDRLAPIPPEPPAPVDPDQPAYVIFTSGSTGKPKGVVISHRAAANTIADINRRFQIGAGDRVLGLAQLGFDLSVYDIFGPLAVGGALVLPEPDRLTDPSHWAALIAEQRVTVWNTVPALLQMLVTYLDTEAAPGLDSLRLALLSGDWIPLALPDAVAGHVPGLQVVALGGATEAAIWSNYHVYRGLQPGWRSIPYGRPLANQGFRVLDRRGRDCPVWVPGELCISGDGLAVGYLNDPSATDRQFVNHPVDGQRLYRTGDRGRYTPGGELEFLGRDDTQVKLKGHRIELGEIEATLASHPAVAAAAVVVDTPRGEPDLLAVAEPARVADGKRADLDRLAKDAAGAGDAAVVGLERAAVESAADRLDRAARLSMLQALCKLGLFEHGARPGMEALLEQVGIPPRLRWLARRWIALLHEGGWLARDEVGRFVCESAPDEAAIAAAWDEAEASWCAGLGSAAFIDYLRENAAAGPALLTGKQDPVALLFPEGRFDHVRAMYRDNAMARYLNQAVSTLLPRLAAGHDPQRPLRILEVGAGSGGTTASVLEALEGTRIDYWFTDVARFFLPEARARFGHIPGLRFGVFDVDQDARAQGLPSNRFDVVLAAGVLENARDIPAALDRLRELAAPGGWLVLTEPTREHAWILLSQAFMMTEPDDALRRERSYLGRDDWQALMAERDAGPVLSLPEVTHALAPQGLHLFAQQVKTDRKAVTTEALQDYLRQRLPAPMVPSHIELADALPLTGNGKLDRRRLASWRPAPPPSEVASDAAVAAGTDDALTADLCALWADALGGAHVEPSRSFYELGADSLIMARMAGRLRDEWAAPPYRLDTVPFDALLRQLVNHPTVAALAAFVRGRIENESAHSAQAQLAEGQRAEGSNGVLIPFGGGGEGPLRVVFHAGLGTMDCFRPLLAQLSAQALGPVLGVVIADTERYCTLDPAEAVERLADDYAERLIESGHDRVQLIGYCLGGLFATEVARRLDERGVQVVDLVLVSSHPVVFDVDDDLMIEALFVPNLHITLEQAGFAGVASDDLARGFMQVIEKHGGRVPEGALSGIDGEPALAAVGACFRRMAERSREARFRDYVQAVAAASGEAMPLEMALGLFTVFRQSFRAARFTPPPYVGDIRFLRPCGESGFAPGMDDTTLAFWRDVCLGEVMVTDIEGNHFSCIEEPNAARVAELIAEPLRVTETRGRDGR</sequence>
<dbReference type="SUPFAM" id="SSF47336">
    <property type="entry name" value="ACP-like"/>
    <property type="match status" value="1"/>
</dbReference>
<dbReference type="Gene3D" id="3.30.559.30">
    <property type="entry name" value="Nonribosomal peptide synthetase, condensation domain"/>
    <property type="match status" value="1"/>
</dbReference>
<dbReference type="InterPro" id="IPR020845">
    <property type="entry name" value="AMP-binding_CS"/>
</dbReference>
<dbReference type="RefSeq" id="WP_116347956.1">
    <property type="nucleotide sequence ID" value="NZ_NFZW01000011.1"/>
</dbReference>
<dbReference type="Gene3D" id="3.40.50.1820">
    <property type="entry name" value="alpha/beta hydrolase"/>
    <property type="match status" value="1"/>
</dbReference>
<evidence type="ECO:0000313" key="9">
    <source>
        <dbReference type="Proteomes" id="UP000256763"/>
    </source>
</evidence>
<dbReference type="Gene3D" id="1.10.1200.10">
    <property type="entry name" value="ACP-like"/>
    <property type="match status" value="1"/>
</dbReference>
<dbReference type="PROSITE" id="PS00455">
    <property type="entry name" value="AMP_BINDING"/>
    <property type="match status" value="1"/>
</dbReference>
<dbReference type="InterPro" id="IPR001242">
    <property type="entry name" value="Condensation_dom"/>
</dbReference>
<dbReference type="Pfam" id="PF08242">
    <property type="entry name" value="Methyltransf_12"/>
    <property type="match status" value="1"/>
</dbReference>
<dbReference type="PROSITE" id="PS50075">
    <property type="entry name" value="CARRIER"/>
    <property type="match status" value="1"/>
</dbReference>
<protein>
    <submittedName>
        <fullName evidence="8">Non-ribosomal peptide synthetase</fullName>
    </submittedName>
</protein>
<dbReference type="InterPro" id="IPR020806">
    <property type="entry name" value="PKS_PP-bd"/>
</dbReference>
<dbReference type="Gene3D" id="3.40.50.12780">
    <property type="entry name" value="N-terminal domain of ligase-like"/>
    <property type="match status" value="1"/>
</dbReference>
<dbReference type="GO" id="GO:0016874">
    <property type="term" value="F:ligase activity"/>
    <property type="evidence" value="ECO:0007669"/>
    <property type="project" value="UniProtKB-KW"/>
</dbReference>
<dbReference type="InterPro" id="IPR013217">
    <property type="entry name" value="Methyltransf_12"/>
</dbReference>
<dbReference type="InterPro" id="IPR041464">
    <property type="entry name" value="TubC_N"/>
</dbReference>
<dbReference type="CDD" id="cd02440">
    <property type="entry name" value="AdoMet_MTases"/>
    <property type="match status" value="1"/>
</dbReference>
<keyword evidence="3" id="KW-0596">Phosphopantetheine</keyword>
<dbReference type="GO" id="GO:0043041">
    <property type="term" value="P:amino acid activation for nonribosomal peptide biosynthetic process"/>
    <property type="evidence" value="ECO:0007669"/>
    <property type="project" value="TreeGrafter"/>
</dbReference>
<dbReference type="CDD" id="cd19535">
    <property type="entry name" value="Cyc_NRPS"/>
    <property type="match status" value="1"/>
</dbReference>
<dbReference type="InterPro" id="IPR042099">
    <property type="entry name" value="ANL_N_sf"/>
</dbReference>
<dbReference type="InterPro" id="IPR029063">
    <property type="entry name" value="SAM-dependent_MTases_sf"/>
</dbReference>
<dbReference type="InterPro" id="IPR029058">
    <property type="entry name" value="AB_hydrolase_fold"/>
</dbReference>
<accession>A0A3E0WUB4</accession>
<evidence type="ECO:0000256" key="6">
    <source>
        <dbReference type="ARBA" id="ARBA00022737"/>
    </source>
</evidence>
<evidence type="ECO:0000256" key="4">
    <source>
        <dbReference type="ARBA" id="ARBA00022553"/>
    </source>
</evidence>
<evidence type="ECO:0000256" key="5">
    <source>
        <dbReference type="ARBA" id="ARBA00022598"/>
    </source>
</evidence>
<dbReference type="SUPFAM" id="SSF56801">
    <property type="entry name" value="Acetyl-CoA synthetase-like"/>
    <property type="match status" value="1"/>
</dbReference>
<dbReference type="InterPro" id="IPR023213">
    <property type="entry name" value="CAT-like_dom_sf"/>
</dbReference>
<dbReference type="SUPFAM" id="SSF53474">
    <property type="entry name" value="alpha/beta-Hydrolases"/>
    <property type="match status" value="1"/>
</dbReference>
<keyword evidence="4" id="KW-0597">Phosphoprotein</keyword>
<dbReference type="InterPro" id="IPR001031">
    <property type="entry name" value="Thioesterase"/>
</dbReference>
<dbReference type="PANTHER" id="PTHR45527">
    <property type="entry name" value="NONRIBOSOMAL PEPTIDE SYNTHETASE"/>
    <property type="match status" value="1"/>
</dbReference>
<dbReference type="InterPro" id="IPR057737">
    <property type="entry name" value="Condensation_MtbB-like"/>
</dbReference>
<evidence type="ECO:0000256" key="1">
    <source>
        <dbReference type="ARBA" id="ARBA00001957"/>
    </source>
</evidence>
<keyword evidence="9" id="KW-1185">Reference proteome</keyword>
<dbReference type="NCBIfam" id="TIGR01733">
    <property type="entry name" value="AA-adenyl-dom"/>
    <property type="match status" value="1"/>
</dbReference>
<dbReference type="PROSITE" id="PS00012">
    <property type="entry name" value="PHOSPHOPANTETHEINE"/>
    <property type="match status" value="1"/>
</dbReference>
<gene>
    <name evidence="8" type="ORF">CAL65_12515</name>
</gene>
<organism evidence="8 9">
    <name type="scientific">Alkalilimnicola ehrlichii</name>
    <dbReference type="NCBI Taxonomy" id="351052"/>
    <lineage>
        <taxon>Bacteria</taxon>
        <taxon>Pseudomonadati</taxon>
        <taxon>Pseudomonadota</taxon>
        <taxon>Gammaproteobacteria</taxon>
        <taxon>Chromatiales</taxon>
        <taxon>Ectothiorhodospiraceae</taxon>
        <taxon>Alkalilimnicola</taxon>
    </lineage>
</organism>
<name>A0A3E0WUB4_9GAMM</name>
<dbReference type="GO" id="GO:0005737">
    <property type="term" value="C:cytoplasm"/>
    <property type="evidence" value="ECO:0007669"/>
    <property type="project" value="TreeGrafter"/>
</dbReference>
<dbReference type="SUPFAM" id="SSF53335">
    <property type="entry name" value="S-adenosyl-L-methionine-dependent methyltransferases"/>
    <property type="match status" value="1"/>
</dbReference>
<dbReference type="InterPro" id="IPR010071">
    <property type="entry name" value="AA_adenyl_dom"/>
</dbReference>
<dbReference type="FunFam" id="3.30.559.10:FF:000023">
    <property type="entry name" value="Non-ribosomal peptide synthetase"/>
    <property type="match status" value="1"/>
</dbReference>
<dbReference type="GO" id="GO:0031177">
    <property type="term" value="F:phosphopantetheine binding"/>
    <property type="evidence" value="ECO:0007669"/>
    <property type="project" value="InterPro"/>
</dbReference>
<dbReference type="Proteomes" id="UP000256763">
    <property type="component" value="Unassembled WGS sequence"/>
</dbReference>
<comment type="caution">
    <text evidence="8">The sequence shown here is derived from an EMBL/GenBank/DDBJ whole genome shotgun (WGS) entry which is preliminary data.</text>
</comment>
<dbReference type="GO" id="GO:0009403">
    <property type="term" value="P:toxin biosynthetic process"/>
    <property type="evidence" value="ECO:0007669"/>
    <property type="project" value="UniProtKB-ARBA"/>
</dbReference>
<dbReference type="Pfam" id="PF18563">
    <property type="entry name" value="TubC_N"/>
    <property type="match status" value="1"/>
</dbReference>
<dbReference type="InterPro" id="IPR000873">
    <property type="entry name" value="AMP-dep_synth/lig_dom"/>
</dbReference>
<evidence type="ECO:0000259" key="7">
    <source>
        <dbReference type="PROSITE" id="PS50075"/>
    </source>
</evidence>
<dbReference type="Gene3D" id="3.30.559.10">
    <property type="entry name" value="Chloramphenicol acetyltransferase-like domain"/>
    <property type="match status" value="1"/>
</dbReference>
<dbReference type="InterPro" id="IPR044894">
    <property type="entry name" value="TubC_N_sf"/>
</dbReference>
<dbReference type="Pfam" id="PF00501">
    <property type="entry name" value="AMP-binding"/>
    <property type="match status" value="1"/>
</dbReference>
<proteinExistence type="predicted"/>
<dbReference type="SMART" id="SM00823">
    <property type="entry name" value="PKS_PP"/>
    <property type="match status" value="1"/>
</dbReference>
<dbReference type="FunFam" id="3.40.50.12780:FF:000012">
    <property type="entry name" value="Non-ribosomal peptide synthetase"/>
    <property type="match status" value="1"/>
</dbReference>
<dbReference type="Pfam" id="PF00668">
    <property type="entry name" value="Condensation"/>
    <property type="match status" value="1"/>
</dbReference>
<evidence type="ECO:0000256" key="3">
    <source>
        <dbReference type="ARBA" id="ARBA00022450"/>
    </source>
</evidence>
<evidence type="ECO:0000256" key="2">
    <source>
        <dbReference type="ARBA" id="ARBA00004924"/>
    </source>
</evidence>
<evidence type="ECO:0000313" key="8">
    <source>
        <dbReference type="EMBL" id="RFA35741.1"/>
    </source>
</evidence>
<dbReference type="InterPro" id="IPR009081">
    <property type="entry name" value="PP-bd_ACP"/>
</dbReference>
<keyword evidence="6" id="KW-0677">Repeat</keyword>
<dbReference type="InterPro" id="IPR045851">
    <property type="entry name" value="AMP-bd_C_sf"/>
</dbReference>
<dbReference type="FunFam" id="3.30.559.30:FF:000006">
    <property type="entry name" value="Yersiniabactin polyketide/non-ribosomal peptide synthetase"/>
    <property type="match status" value="1"/>
</dbReference>
<comment type="cofactor">
    <cofactor evidence="1">
        <name>pantetheine 4'-phosphate</name>
        <dbReference type="ChEBI" id="CHEBI:47942"/>
    </cofactor>
</comment>